<dbReference type="AlphaFoldDB" id="A0A814H898"/>
<accession>A0A814H898</accession>
<sequence>MLTNHPSIYTLIYALINEQIMIEAKMVKLKTGVVYRRKPKYILEDERLRNLLSGYEKEKKIGNFRQSSNDRFKRSNTFHSIGIVDWAERNKQNGKENYRSVTIKQDENDVHLYYINENESKNEPKASPELIGIEMMFEPRNKEEWSKNGLV</sequence>
<gene>
    <name evidence="1" type="ORF">OXX778_LOCUS16713</name>
</gene>
<keyword evidence="2" id="KW-1185">Reference proteome</keyword>
<name>A0A814H898_9BILA</name>
<protein>
    <submittedName>
        <fullName evidence="1">Uncharacterized protein</fullName>
    </submittedName>
</protein>
<dbReference type="Proteomes" id="UP000663879">
    <property type="component" value="Unassembled WGS sequence"/>
</dbReference>
<comment type="caution">
    <text evidence="1">The sequence shown here is derived from an EMBL/GenBank/DDBJ whole genome shotgun (WGS) entry which is preliminary data.</text>
</comment>
<proteinExistence type="predicted"/>
<evidence type="ECO:0000313" key="2">
    <source>
        <dbReference type="Proteomes" id="UP000663879"/>
    </source>
</evidence>
<evidence type="ECO:0000313" key="1">
    <source>
        <dbReference type="EMBL" id="CAF1007265.1"/>
    </source>
</evidence>
<organism evidence="1 2">
    <name type="scientific">Brachionus calyciflorus</name>
    <dbReference type="NCBI Taxonomy" id="104777"/>
    <lineage>
        <taxon>Eukaryota</taxon>
        <taxon>Metazoa</taxon>
        <taxon>Spiralia</taxon>
        <taxon>Gnathifera</taxon>
        <taxon>Rotifera</taxon>
        <taxon>Eurotatoria</taxon>
        <taxon>Monogononta</taxon>
        <taxon>Pseudotrocha</taxon>
        <taxon>Ploima</taxon>
        <taxon>Brachionidae</taxon>
        <taxon>Brachionus</taxon>
    </lineage>
</organism>
<dbReference type="EMBL" id="CAJNOC010004036">
    <property type="protein sequence ID" value="CAF1007265.1"/>
    <property type="molecule type" value="Genomic_DNA"/>
</dbReference>
<reference evidence="1" key="1">
    <citation type="submission" date="2021-02" db="EMBL/GenBank/DDBJ databases">
        <authorList>
            <person name="Nowell W R."/>
        </authorList>
    </citation>
    <scope>NUCLEOTIDE SEQUENCE</scope>
    <source>
        <strain evidence="1">Ploen Becks lab</strain>
    </source>
</reference>
<dbReference type="OrthoDB" id="10176352at2759"/>